<sequence>MSTDDLPGLVLGLKLETEFAHDGSTIHTIPQGETPESLVERWVPDETPILGQKGGSSSVRLERCGSDGNQKRVVKEIGKFFDGQVSIDYARELDALRLVSSSKSSDLFVKVFGWFENQDSVFISMEYLELGDLSRYLSTPFPINQTHQIISQLLQALEFLHSHMLTHEDLSPSNILIAAQHPEWIVKIAGFGTGKYRNWDYDTVVTLPMKMVEYISPEKLGIRPLDSDLASSADMWSLGVLMFKLLTNGTPFKSVYHLIEYNSGSIPLPGTERLRKITSQAF</sequence>
<comment type="catalytic activity">
    <reaction evidence="17">
        <text>L-seryl-[protein] + ATP = O-phospho-L-seryl-[protein] + ADP + H(+)</text>
        <dbReference type="Rhea" id="RHEA:17989"/>
        <dbReference type="Rhea" id="RHEA-COMP:9863"/>
        <dbReference type="Rhea" id="RHEA-COMP:11604"/>
        <dbReference type="ChEBI" id="CHEBI:15378"/>
        <dbReference type="ChEBI" id="CHEBI:29999"/>
        <dbReference type="ChEBI" id="CHEBI:30616"/>
        <dbReference type="ChEBI" id="CHEBI:83421"/>
        <dbReference type="ChEBI" id="CHEBI:456216"/>
        <dbReference type="EC" id="2.7.11.1"/>
    </reaction>
</comment>
<evidence type="ECO:0000256" key="8">
    <source>
        <dbReference type="ARBA" id="ARBA00022679"/>
    </source>
</evidence>
<dbReference type="PROSITE" id="PS00109">
    <property type="entry name" value="PROTEIN_KINASE_TYR"/>
    <property type="match status" value="1"/>
</dbReference>
<gene>
    <name evidence="19" type="ORF">CSOL1703_00017656</name>
</gene>
<evidence type="ECO:0000256" key="10">
    <source>
        <dbReference type="ARBA" id="ARBA00022777"/>
    </source>
</evidence>
<reference evidence="20" key="1">
    <citation type="submission" date="2019-06" db="EMBL/GenBank/DDBJ databases">
        <authorList>
            <person name="Broberg M."/>
        </authorList>
    </citation>
    <scope>NUCLEOTIDE SEQUENCE [LARGE SCALE GENOMIC DNA]</scope>
</reference>
<dbReference type="OrthoDB" id="10252171at2759"/>
<dbReference type="EMBL" id="CABFOC020000057">
    <property type="protein sequence ID" value="CAH0055552.1"/>
    <property type="molecule type" value="Genomic_DNA"/>
</dbReference>
<evidence type="ECO:0000256" key="15">
    <source>
        <dbReference type="ARBA" id="ARBA00033194"/>
    </source>
</evidence>
<evidence type="ECO:0000256" key="4">
    <source>
        <dbReference type="ARBA" id="ARBA00012513"/>
    </source>
</evidence>
<dbReference type="GO" id="GO:0005829">
    <property type="term" value="C:cytosol"/>
    <property type="evidence" value="ECO:0007669"/>
    <property type="project" value="TreeGrafter"/>
</dbReference>
<dbReference type="InterPro" id="IPR000719">
    <property type="entry name" value="Prot_kinase_dom"/>
</dbReference>
<evidence type="ECO:0000256" key="5">
    <source>
        <dbReference type="ARBA" id="ARBA00013948"/>
    </source>
</evidence>
<dbReference type="InterPro" id="IPR045269">
    <property type="entry name" value="Atg1-like"/>
</dbReference>
<dbReference type="GO" id="GO:0010506">
    <property type="term" value="P:regulation of autophagy"/>
    <property type="evidence" value="ECO:0007669"/>
    <property type="project" value="InterPro"/>
</dbReference>
<organism evidence="19 20">
    <name type="scientific">Clonostachys solani</name>
    <dbReference type="NCBI Taxonomy" id="160281"/>
    <lineage>
        <taxon>Eukaryota</taxon>
        <taxon>Fungi</taxon>
        <taxon>Dikarya</taxon>
        <taxon>Ascomycota</taxon>
        <taxon>Pezizomycotina</taxon>
        <taxon>Sordariomycetes</taxon>
        <taxon>Hypocreomycetidae</taxon>
        <taxon>Hypocreales</taxon>
        <taxon>Bionectriaceae</taxon>
        <taxon>Clonostachys</taxon>
    </lineage>
</organism>
<keyword evidence="12" id="KW-0813">Transport</keyword>
<name>A0A9P0EN04_9HYPO</name>
<feature type="domain" description="Protein kinase" evidence="18">
    <location>
        <begin position="44"/>
        <end position="282"/>
    </location>
</feature>
<dbReference type="InterPro" id="IPR008266">
    <property type="entry name" value="Tyr_kinase_AS"/>
</dbReference>
<dbReference type="PROSITE" id="PS50011">
    <property type="entry name" value="PROTEIN_KINASE_DOM"/>
    <property type="match status" value="1"/>
</dbReference>
<comment type="catalytic activity">
    <reaction evidence="16">
        <text>L-threonyl-[protein] + ATP = O-phospho-L-threonyl-[protein] + ADP + H(+)</text>
        <dbReference type="Rhea" id="RHEA:46608"/>
        <dbReference type="Rhea" id="RHEA-COMP:11060"/>
        <dbReference type="Rhea" id="RHEA-COMP:11605"/>
        <dbReference type="ChEBI" id="CHEBI:15378"/>
        <dbReference type="ChEBI" id="CHEBI:30013"/>
        <dbReference type="ChEBI" id="CHEBI:30616"/>
        <dbReference type="ChEBI" id="CHEBI:61977"/>
        <dbReference type="ChEBI" id="CHEBI:456216"/>
        <dbReference type="EC" id="2.7.11.1"/>
    </reaction>
</comment>
<reference evidence="19 20" key="2">
    <citation type="submission" date="2021-10" db="EMBL/GenBank/DDBJ databases">
        <authorList>
            <person name="Piombo E."/>
        </authorList>
    </citation>
    <scope>NUCLEOTIDE SEQUENCE [LARGE SCALE GENOMIC DNA]</scope>
</reference>
<comment type="subunit">
    <text evidence="3">Component of the EKC/KEOPS complex composed of at least BUD32, CGI121, GON7, KAE1 and PCC1; the whole complex dimerizes.</text>
</comment>
<evidence type="ECO:0000256" key="11">
    <source>
        <dbReference type="ARBA" id="ARBA00022840"/>
    </source>
</evidence>
<dbReference type="GO" id="GO:0015031">
    <property type="term" value="P:protein transport"/>
    <property type="evidence" value="ECO:0007669"/>
    <property type="project" value="UniProtKB-KW"/>
</dbReference>
<dbReference type="GO" id="GO:0004674">
    <property type="term" value="F:protein serine/threonine kinase activity"/>
    <property type="evidence" value="ECO:0007669"/>
    <property type="project" value="UniProtKB-KW"/>
</dbReference>
<dbReference type="GO" id="GO:0034045">
    <property type="term" value="C:phagophore assembly site membrane"/>
    <property type="evidence" value="ECO:0007669"/>
    <property type="project" value="UniProtKB-SubCell"/>
</dbReference>
<keyword evidence="8" id="KW-0808">Transferase</keyword>
<evidence type="ECO:0000256" key="12">
    <source>
        <dbReference type="ARBA" id="ARBA00022927"/>
    </source>
</evidence>
<dbReference type="Gene3D" id="1.10.510.10">
    <property type="entry name" value="Transferase(Phosphotransferase) domain 1"/>
    <property type="match status" value="1"/>
</dbReference>
<keyword evidence="7" id="KW-0723">Serine/threonine-protein kinase</keyword>
<keyword evidence="11" id="KW-0067">ATP-binding</keyword>
<comment type="caution">
    <text evidence="19">The sequence shown here is derived from an EMBL/GenBank/DDBJ whole genome shotgun (WGS) entry which is preliminary data.</text>
</comment>
<dbReference type="PANTHER" id="PTHR24348:SF22">
    <property type="entry name" value="NON-SPECIFIC SERINE_THREONINE PROTEIN KINASE"/>
    <property type="match status" value="1"/>
</dbReference>
<evidence type="ECO:0000313" key="19">
    <source>
        <dbReference type="EMBL" id="CAH0055552.1"/>
    </source>
</evidence>
<dbReference type="Pfam" id="PF00069">
    <property type="entry name" value="Pkinase"/>
    <property type="match status" value="1"/>
</dbReference>
<evidence type="ECO:0000259" key="18">
    <source>
        <dbReference type="PROSITE" id="PS50011"/>
    </source>
</evidence>
<comment type="subcellular location">
    <subcellularLocation>
        <location evidence="2">Preautophagosomal structure membrane</location>
        <topology evidence="2">Peripheral membrane protein</topology>
    </subcellularLocation>
</comment>
<evidence type="ECO:0000256" key="6">
    <source>
        <dbReference type="ARBA" id="ARBA00019973"/>
    </source>
</evidence>
<dbReference type="CDD" id="cd00180">
    <property type="entry name" value="PKc"/>
    <property type="match status" value="1"/>
</dbReference>
<keyword evidence="12" id="KW-0653">Protein transport</keyword>
<dbReference type="PANTHER" id="PTHR24348">
    <property type="entry name" value="SERINE/THREONINE-PROTEIN KINASE UNC-51-RELATED"/>
    <property type="match status" value="1"/>
</dbReference>
<proteinExistence type="predicted"/>
<dbReference type="GO" id="GO:0005524">
    <property type="term" value="F:ATP binding"/>
    <property type="evidence" value="ECO:0007669"/>
    <property type="project" value="UniProtKB-KW"/>
</dbReference>
<evidence type="ECO:0000256" key="2">
    <source>
        <dbReference type="ARBA" id="ARBA00004623"/>
    </source>
</evidence>
<keyword evidence="20" id="KW-1185">Reference proteome</keyword>
<dbReference type="GO" id="GO:0005776">
    <property type="term" value="C:autophagosome"/>
    <property type="evidence" value="ECO:0007669"/>
    <property type="project" value="TreeGrafter"/>
</dbReference>
<evidence type="ECO:0000256" key="7">
    <source>
        <dbReference type="ARBA" id="ARBA00022527"/>
    </source>
</evidence>
<evidence type="ECO:0000256" key="3">
    <source>
        <dbReference type="ARBA" id="ARBA00011534"/>
    </source>
</evidence>
<evidence type="ECO:0000256" key="16">
    <source>
        <dbReference type="ARBA" id="ARBA00047899"/>
    </source>
</evidence>
<dbReference type="AlphaFoldDB" id="A0A9P0EN04"/>
<accession>A0A9P0EN04</accession>
<evidence type="ECO:0000256" key="17">
    <source>
        <dbReference type="ARBA" id="ARBA00048679"/>
    </source>
</evidence>
<evidence type="ECO:0000256" key="13">
    <source>
        <dbReference type="ARBA" id="ARBA00030237"/>
    </source>
</evidence>
<keyword evidence="10" id="KW-0418">Kinase</keyword>
<evidence type="ECO:0000313" key="20">
    <source>
        <dbReference type="Proteomes" id="UP000775872"/>
    </source>
</evidence>
<evidence type="ECO:0000256" key="9">
    <source>
        <dbReference type="ARBA" id="ARBA00022741"/>
    </source>
</evidence>
<dbReference type="Proteomes" id="UP000775872">
    <property type="component" value="Unassembled WGS sequence"/>
</dbReference>
<protein>
    <recommendedName>
        <fullName evidence="6">EKC/KEOPS complex subunit BUD32</fullName>
        <ecNumber evidence="4">2.7.11.1</ecNumber>
    </recommendedName>
    <alternativeName>
        <fullName evidence="14 15">Atypical Serine/threonine protein kinase BUD32</fullName>
    </alternativeName>
    <alternativeName>
        <fullName evidence="13">Autophagy-related protein 1</fullName>
    </alternativeName>
    <alternativeName>
        <fullName evidence="5">EKC/KEOPS complex subunit bud32</fullName>
    </alternativeName>
</protein>
<evidence type="ECO:0000256" key="14">
    <source>
        <dbReference type="ARBA" id="ARBA00030980"/>
    </source>
</evidence>
<dbReference type="SUPFAM" id="SSF56112">
    <property type="entry name" value="Protein kinase-like (PK-like)"/>
    <property type="match status" value="1"/>
</dbReference>
<dbReference type="EC" id="2.7.11.1" evidence="4"/>
<dbReference type="GO" id="GO:0000045">
    <property type="term" value="P:autophagosome assembly"/>
    <property type="evidence" value="ECO:0007669"/>
    <property type="project" value="TreeGrafter"/>
</dbReference>
<keyword evidence="9" id="KW-0547">Nucleotide-binding</keyword>
<comment type="function">
    <text evidence="1">Component of the EKC/KEOPS complex that is required for the formation of a threonylcarbamoyl group on adenosine at position 37 (t(6)A37) in tRNAs that read codons beginning with adenine. The complex is probably involved in the transfer of the threonylcarbamoyl moiety of threonylcarbamoyl-AMP (TC-AMP) to the N6 group of A37. BUD32 has ATPase activity in the context of the EKC/KEOPS complex and likely plays a supporting role to the catalytic subunit KAE1. The EKC/KEOPS complex also promotes both telomere uncapping and telomere elongation. The complex is required for efficient recruitment of transcriptional coactivators.</text>
</comment>
<evidence type="ECO:0000256" key="1">
    <source>
        <dbReference type="ARBA" id="ARBA00003747"/>
    </source>
</evidence>
<dbReference type="InterPro" id="IPR011009">
    <property type="entry name" value="Kinase-like_dom_sf"/>
</dbReference>